<proteinExistence type="predicted"/>
<name>A0ABC8QV84_9AQUA</name>
<keyword evidence="3" id="KW-1185">Reference proteome</keyword>
<gene>
    <name evidence="2" type="ORF">ILEXP_LOCUS2386</name>
</gene>
<feature type="region of interest" description="Disordered" evidence="1">
    <location>
        <begin position="1"/>
        <end position="20"/>
    </location>
</feature>
<sequence>MPGKLSEDSCLSSSKLDTDAEGGDVLSLVKLTGSGLLLFTFPRDNSADVVDIVSNIAQSLESGSLKSPLGMKGQE</sequence>
<reference evidence="2 3" key="1">
    <citation type="submission" date="2024-02" db="EMBL/GenBank/DDBJ databases">
        <authorList>
            <person name="Vignale AGUSTIN F."/>
            <person name="Sosa J E."/>
            <person name="Modenutti C."/>
        </authorList>
    </citation>
    <scope>NUCLEOTIDE SEQUENCE [LARGE SCALE GENOMIC DNA]</scope>
</reference>
<protein>
    <submittedName>
        <fullName evidence="2">Uncharacterized protein</fullName>
    </submittedName>
</protein>
<evidence type="ECO:0000313" key="2">
    <source>
        <dbReference type="EMBL" id="CAK9135437.1"/>
    </source>
</evidence>
<organism evidence="2 3">
    <name type="scientific">Ilex paraguariensis</name>
    <name type="common">yerba mate</name>
    <dbReference type="NCBI Taxonomy" id="185542"/>
    <lineage>
        <taxon>Eukaryota</taxon>
        <taxon>Viridiplantae</taxon>
        <taxon>Streptophyta</taxon>
        <taxon>Embryophyta</taxon>
        <taxon>Tracheophyta</taxon>
        <taxon>Spermatophyta</taxon>
        <taxon>Magnoliopsida</taxon>
        <taxon>eudicotyledons</taxon>
        <taxon>Gunneridae</taxon>
        <taxon>Pentapetalae</taxon>
        <taxon>asterids</taxon>
        <taxon>campanulids</taxon>
        <taxon>Aquifoliales</taxon>
        <taxon>Aquifoliaceae</taxon>
        <taxon>Ilex</taxon>
    </lineage>
</organism>
<accession>A0ABC8QV84</accession>
<dbReference type="AlphaFoldDB" id="A0ABC8QV84"/>
<dbReference type="EMBL" id="CAUOFW020000711">
    <property type="protein sequence ID" value="CAK9135437.1"/>
    <property type="molecule type" value="Genomic_DNA"/>
</dbReference>
<comment type="caution">
    <text evidence="2">The sequence shown here is derived from an EMBL/GenBank/DDBJ whole genome shotgun (WGS) entry which is preliminary data.</text>
</comment>
<dbReference type="Proteomes" id="UP001642360">
    <property type="component" value="Unassembled WGS sequence"/>
</dbReference>
<evidence type="ECO:0000256" key="1">
    <source>
        <dbReference type="SAM" id="MobiDB-lite"/>
    </source>
</evidence>
<evidence type="ECO:0000313" key="3">
    <source>
        <dbReference type="Proteomes" id="UP001642360"/>
    </source>
</evidence>